<dbReference type="OrthoDB" id="9772751at2"/>
<dbReference type="SUPFAM" id="SSF53335">
    <property type="entry name" value="S-adenosyl-L-methionine-dependent methyltransferases"/>
    <property type="match status" value="1"/>
</dbReference>
<dbReference type="PANTHER" id="PTHR45036:SF1">
    <property type="entry name" value="METHYLTRANSFERASE LIKE 7A"/>
    <property type="match status" value="1"/>
</dbReference>
<dbReference type="EMBL" id="RZNY01000005">
    <property type="protein sequence ID" value="RUT47263.1"/>
    <property type="molecule type" value="Genomic_DNA"/>
</dbReference>
<feature type="domain" description="Methyltransferase type 11" evidence="1">
    <location>
        <begin position="42"/>
        <end position="135"/>
    </location>
</feature>
<keyword evidence="2" id="KW-0489">Methyltransferase</keyword>
<proteinExistence type="predicted"/>
<keyword evidence="2" id="KW-0808">Transferase</keyword>
<accession>A0A3S1BQL0</accession>
<dbReference type="RefSeq" id="WP_127191664.1">
    <property type="nucleotide sequence ID" value="NZ_RZNY01000005.1"/>
</dbReference>
<keyword evidence="3" id="KW-1185">Reference proteome</keyword>
<dbReference type="AlphaFoldDB" id="A0A3S1BQL0"/>
<reference evidence="2 3" key="1">
    <citation type="submission" date="2018-12" db="EMBL/GenBank/DDBJ databases">
        <authorList>
            <person name="Sun L."/>
            <person name="Chen Z."/>
        </authorList>
    </citation>
    <scope>NUCLEOTIDE SEQUENCE [LARGE SCALE GENOMIC DNA]</scope>
    <source>
        <strain evidence="2 3">DSM 15890</strain>
    </source>
</reference>
<dbReference type="CDD" id="cd02440">
    <property type="entry name" value="AdoMet_MTases"/>
    <property type="match status" value="1"/>
</dbReference>
<dbReference type="GO" id="GO:0008757">
    <property type="term" value="F:S-adenosylmethionine-dependent methyltransferase activity"/>
    <property type="evidence" value="ECO:0007669"/>
    <property type="project" value="InterPro"/>
</dbReference>
<dbReference type="InterPro" id="IPR052356">
    <property type="entry name" value="Thiol_S-MT"/>
</dbReference>
<gene>
    <name evidence="2" type="ORF">EJP82_08820</name>
</gene>
<dbReference type="PANTHER" id="PTHR45036">
    <property type="entry name" value="METHYLTRANSFERASE LIKE 7B"/>
    <property type="match status" value="1"/>
</dbReference>
<sequence length="203" mass="23392">MEKGRQVRLFDRQARQYENRREGKTQQQWRKKLLKQADGEILELSVGAGANFPFYRPHVKITAVDFSPEMLSKAKRAASHHSLNVDFILSDIEELEFQDHSFDTIVSTLSFCSYENPLRVLHKISRWCKPEGNILLMEHGISSNFVASTVQKVLDPLLFRTIGCHHTRDMLGLISQTELSVQRVESYWLNTAHLIWAKPGKGK</sequence>
<dbReference type="GO" id="GO:0032259">
    <property type="term" value="P:methylation"/>
    <property type="evidence" value="ECO:0007669"/>
    <property type="project" value="UniProtKB-KW"/>
</dbReference>
<evidence type="ECO:0000313" key="3">
    <source>
        <dbReference type="Proteomes" id="UP000279446"/>
    </source>
</evidence>
<name>A0A3S1BQL0_9BACL</name>
<dbReference type="Proteomes" id="UP000279446">
    <property type="component" value="Unassembled WGS sequence"/>
</dbReference>
<organism evidence="2 3">
    <name type="scientific">Paenibacillus anaericanus</name>
    <dbReference type="NCBI Taxonomy" id="170367"/>
    <lineage>
        <taxon>Bacteria</taxon>
        <taxon>Bacillati</taxon>
        <taxon>Bacillota</taxon>
        <taxon>Bacilli</taxon>
        <taxon>Bacillales</taxon>
        <taxon>Paenibacillaceae</taxon>
        <taxon>Paenibacillus</taxon>
    </lineage>
</organism>
<dbReference type="InterPro" id="IPR029063">
    <property type="entry name" value="SAM-dependent_MTases_sf"/>
</dbReference>
<protein>
    <submittedName>
        <fullName evidence="2">Class I SAM-dependent methyltransferase</fullName>
    </submittedName>
</protein>
<dbReference type="Gene3D" id="3.40.50.150">
    <property type="entry name" value="Vaccinia Virus protein VP39"/>
    <property type="match status" value="1"/>
</dbReference>
<comment type="caution">
    <text evidence="2">The sequence shown here is derived from an EMBL/GenBank/DDBJ whole genome shotgun (WGS) entry which is preliminary data.</text>
</comment>
<dbReference type="Pfam" id="PF08241">
    <property type="entry name" value="Methyltransf_11"/>
    <property type="match status" value="1"/>
</dbReference>
<evidence type="ECO:0000259" key="1">
    <source>
        <dbReference type="Pfam" id="PF08241"/>
    </source>
</evidence>
<dbReference type="InterPro" id="IPR013216">
    <property type="entry name" value="Methyltransf_11"/>
</dbReference>
<evidence type="ECO:0000313" key="2">
    <source>
        <dbReference type="EMBL" id="RUT47263.1"/>
    </source>
</evidence>